<dbReference type="PROSITE" id="PS51257">
    <property type="entry name" value="PROKAR_LIPOPROTEIN"/>
    <property type="match status" value="1"/>
</dbReference>
<reference evidence="2 3" key="1">
    <citation type="submission" date="2024-04" db="EMBL/GenBank/DDBJ databases">
        <title>Draft genome sequence of Thalassolituus maritimus NBRC 116585.</title>
        <authorList>
            <person name="Miyakawa T."/>
            <person name="Kusuya Y."/>
            <person name="Miura T."/>
        </authorList>
    </citation>
    <scope>NUCLEOTIDE SEQUENCE [LARGE SCALE GENOMIC DNA]</scope>
    <source>
        <strain evidence="2 3">5NW40-0001</strain>
    </source>
</reference>
<gene>
    <name evidence="2" type="ORF">NBRC116585_30390</name>
</gene>
<organism evidence="2 3">
    <name type="scientific">Thalassolituus maritimus</name>
    <dbReference type="NCBI Taxonomy" id="484498"/>
    <lineage>
        <taxon>Bacteria</taxon>
        <taxon>Pseudomonadati</taxon>
        <taxon>Pseudomonadota</taxon>
        <taxon>Gammaproteobacteria</taxon>
        <taxon>Oceanospirillales</taxon>
        <taxon>Oceanospirillaceae</taxon>
        <taxon>Thalassolituus</taxon>
    </lineage>
</organism>
<comment type="caution">
    <text evidence="2">The sequence shown here is derived from an EMBL/GenBank/DDBJ whole genome shotgun (WGS) entry which is preliminary data.</text>
</comment>
<feature type="chain" id="PRO_5045556188" evidence="1">
    <location>
        <begin position="24"/>
        <end position="592"/>
    </location>
</feature>
<dbReference type="EMBL" id="BAABWH010000014">
    <property type="protein sequence ID" value="GAA6146919.1"/>
    <property type="molecule type" value="Genomic_DNA"/>
</dbReference>
<dbReference type="Proteomes" id="UP001481413">
    <property type="component" value="Unassembled WGS sequence"/>
</dbReference>
<protein>
    <submittedName>
        <fullName evidence="2">Uncharacterized protein</fullName>
    </submittedName>
</protein>
<evidence type="ECO:0000313" key="2">
    <source>
        <dbReference type="EMBL" id="GAA6146919.1"/>
    </source>
</evidence>
<name>A0ABQ0A3D9_9GAMM</name>
<proteinExistence type="predicted"/>
<accession>A0ABQ0A3D9</accession>
<evidence type="ECO:0000256" key="1">
    <source>
        <dbReference type="SAM" id="SignalP"/>
    </source>
</evidence>
<dbReference type="RefSeq" id="WP_353296126.1">
    <property type="nucleotide sequence ID" value="NZ_BAABWH010000014.1"/>
</dbReference>
<keyword evidence="3" id="KW-1185">Reference proteome</keyword>
<sequence>MNYQYSRVVAFVVAAVASSCVSADLVALNDKQMSAATGEGLGFALENFVLDTENAVTTVTGINSPYDFDSDGESDPITINWTELYIGGEVTDVDRANGITSRGANIGSYLNPWVIRSQRGGLATSGDPYTDSSVNTIRNDIAFLEIATDSYDSELQNSVTYAQYQYYDSVGVGTASQNIQAEIDELVASKDAVVGRYDDYQSLVSSINDYYTNVIFDLEVTADQAEDAYKPLQSAALSAYADLSNQAAVVESFDGDFSSEDGCVVGEECSVSDSGCGGTAWFPADNACNAAREVYNDLVDPYVDAREEAKEARDVLIEAKAILRERLNEVSSDDQADNYLYSYLERLADRDSFVVACGADGSFDAQGCGSGKLARKSGEQQVFDSILVAISNDETRRRGMDIRSAFEFNVLEEDGTSRDDSLSVKLNGLFIDGTSFRFWSRDDENGLSELNGELRLNMFARSIDINACGDYCVVDGNDEQTQVNIDNTTLHLNNFLISLNLGYGEIQPMKFGATSDGNFQFTLTEPNPAAEDVDTSDPQAMQEFYNRYYANAPKSFVFIEDVVMGSNPNNSIGSVTVDGFRAQYLRVQSRDL</sequence>
<evidence type="ECO:0000313" key="3">
    <source>
        <dbReference type="Proteomes" id="UP001481413"/>
    </source>
</evidence>
<keyword evidence="1" id="KW-0732">Signal</keyword>
<feature type="signal peptide" evidence="1">
    <location>
        <begin position="1"/>
        <end position="23"/>
    </location>
</feature>